<feature type="transmembrane region" description="Helical" evidence="5">
    <location>
        <begin position="30"/>
        <end position="48"/>
    </location>
</feature>
<gene>
    <name evidence="6" type="ORF">CLV47_103151</name>
</gene>
<feature type="transmembrane region" description="Helical" evidence="5">
    <location>
        <begin position="6"/>
        <end position="23"/>
    </location>
</feature>
<dbReference type="GO" id="GO:0006508">
    <property type="term" value="P:proteolysis"/>
    <property type="evidence" value="ECO:0007669"/>
    <property type="project" value="InterPro"/>
</dbReference>
<name>A0A2T1A3H7_9ACTN</name>
<accession>A0A2T1A3H7</accession>
<keyword evidence="2 5" id="KW-0812">Transmembrane</keyword>
<comment type="caution">
    <text evidence="6">The sequence shown here is derived from an EMBL/GenBank/DDBJ whole genome shotgun (WGS) entry which is preliminary data.</text>
</comment>
<dbReference type="PANTHER" id="PTHR43019:SF23">
    <property type="entry name" value="PROTEASE DO-LIKE 5, CHLOROPLASTIC"/>
    <property type="match status" value="1"/>
</dbReference>
<evidence type="ECO:0000256" key="5">
    <source>
        <dbReference type="SAM" id="Phobius"/>
    </source>
</evidence>
<protein>
    <submittedName>
        <fullName evidence="6">Colicin V production protein</fullName>
    </submittedName>
</protein>
<dbReference type="InterPro" id="IPR009003">
    <property type="entry name" value="Peptidase_S1_PA"/>
</dbReference>
<comment type="subcellular location">
    <subcellularLocation>
        <location evidence="1">Membrane</location>
        <topology evidence="1">Multi-pass membrane protein</topology>
    </subcellularLocation>
</comment>
<dbReference type="SUPFAM" id="SSF50494">
    <property type="entry name" value="Trypsin-like serine proteases"/>
    <property type="match status" value="1"/>
</dbReference>
<dbReference type="GO" id="GO:0016020">
    <property type="term" value="C:membrane"/>
    <property type="evidence" value="ECO:0007669"/>
    <property type="project" value="UniProtKB-SubCell"/>
</dbReference>
<dbReference type="GO" id="GO:0009403">
    <property type="term" value="P:toxin biosynthetic process"/>
    <property type="evidence" value="ECO:0007669"/>
    <property type="project" value="InterPro"/>
</dbReference>
<dbReference type="RefSeq" id="WP_106348067.1">
    <property type="nucleotide sequence ID" value="NZ_PVUE01000003.1"/>
</dbReference>
<dbReference type="PRINTS" id="PR00834">
    <property type="entry name" value="PROTEASES2C"/>
</dbReference>
<organism evidence="6 7">
    <name type="scientific">Antricoccus suffuscus</name>
    <dbReference type="NCBI Taxonomy" id="1629062"/>
    <lineage>
        <taxon>Bacteria</taxon>
        <taxon>Bacillati</taxon>
        <taxon>Actinomycetota</taxon>
        <taxon>Actinomycetes</taxon>
        <taxon>Geodermatophilales</taxon>
        <taxon>Antricoccaceae</taxon>
        <taxon>Antricoccus</taxon>
    </lineage>
</organism>
<reference evidence="6 7" key="1">
    <citation type="submission" date="2018-03" db="EMBL/GenBank/DDBJ databases">
        <title>Genomic Encyclopedia of Archaeal and Bacterial Type Strains, Phase II (KMG-II): from individual species to whole genera.</title>
        <authorList>
            <person name="Goeker M."/>
        </authorList>
    </citation>
    <scope>NUCLEOTIDE SEQUENCE [LARGE SCALE GENOMIC DNA]</scope>
    <source>
        <strain evidence="6 7">DSM 100065</strain>
    </source>
</reference>
<keyword evidence="3 5" id="KW-1133">Transmembrane helix</keyword>
<dbReference type="AlphaFoldDB" id="A0A2T1A3H7"/>
<dbReference type="EMBL" id="PVUE01000003">
    <property type="protein sequence ID" value="PRZ43094.1"/>
    <property type="molecule type" value="Genomic_DNA"/>
</dbReference>
<proteinExistence type="predicted"/>
<keyword evidence="4 5" id="KW-0472">Membrane</keyword>
<dbReference type="InterPro" id="IPR047680">
    <property type="entry name" value="MarP-like"/>
</dbReference>
<dbReference type="InterPro" id="IPR043504">
    <property type="entry name" value="Peptidase_S1_PA_chymotrypsin"/>
</dbReference>
<dbReference type="Pfam" id="PF13365">
    <property type="entry name" value="Trypsin_2"/>
    <property type="match status" value="1"/>
</dbReference>
<keyword evidence="7" id="KW-1185">Reference proteome</keyword>
<dbReference type="Proteomes" id="UP000237752">
    <property type="component" value="Unassembled WGS sequence"/>
</dbReference>
<evidence type="ECO:0000313" key="7">
    <source>
        <dbReference type="Proteomes" id="UP000237752"/>
    </source>
</evidence>
<feature type="transmembrane region" description="Helical" evidence="5">
    <location>
        <begin position="99"/>
        <end position="121"/>
    </location>
</feature>
<dbReference type="InterPro" id="IPR003825">
    <property type="entry name" value="Colicin-V_CvpA"/>
</dbReference>
<dbReference type="Pfam" id="PF02674">
    <property type="entry name" value="Colicin_V"/>
    <property type="match status" value="1"/>
</dbReference>
<dbReference type="PANTHER" id="PTHR43019">
    <property type="entry name" value="SERINE ENDOPROTEASE DEGS"/>
    <property type="match status" value="1"/>
</dbReference>
<evidence type="ECO:0000256" key="4">
    <source>
        <dbReference type="ARBA" id="ARBA00023136"/>
    </source>
</evidence>
<sequence>MIADVIVVLLVVCFAALGYHHGLIQSVSSFVGFVVGLVVGIRLAVFIGNRIDTVATRIGVVVAVLVLFALGGQAIANFVGTRIKKRVRWSSARRVDRVLGGLVSATIAVLLCWVVALPLAVSTSPQVSAAIKSSKLLPLIDDAVPNSARDLYASIKQSISSQGLPDVLGPLTQSTAVEVGPPKAGLPSTPAIVQAGKSVVKVQATADQCSRIIDGSGFVFAPERVLTNSHVVAGTSSVEVQTINGVRDATVVYNDEQTDVAVLKVPGLTLPTLPINPKRAASDDDAVVAGYPGGGPYQAQAAKIRTSGEISGPNFRDTGTVVRDVYALKAHVIKGNSGGPLLAPDGSVLGVVFASATDNSEVGYALTQNQVSDALTTGAKATKQVDTGSCAG</sequence>
<dbReference type="Gene3D" id="2.40.10.10">
    <property type="entry name" value="Trypsin-like serine proteases"/>
    <property type="match status" value="2"/>
</dbReference>
<evidence type="ECO:0000256" key="2">
    <source>
        <dbReference type="ARBA" id="ARBA00022692"/>
    </source>
</evidence>
<dbReference type="NCBIfam" id="NF033740">
    <property type="entry name" value="MarP_fam_protase"/>
    <property type="match status" value="1"/>
</dbReference>
<evidence type="ECO:0000256" key="1">
    <source>
        <dbReference type="ARBA" id="ARBA00004141"/>
    </source>
</evidence>
<feature type="transmembrane region" description="Helical" evidence="5">
    <location>
        <begin position="54"/>
        <end position="79"/>
    </location>
</feature>
<evidence type="ECO:0000256" key="3">
    <source>
        <dbReference type="ARBA" id="ARBA00022989"/>
    </source>
</evidence>
<dbReference type="GO" id="GO:0004252">
    <property type="term" value="F:serine-type endopeptidase activity"/>
    <property type="evidence" value="ECO:0007669"/>
    <property type="project" value="InterPro"/>
</dbReference>
<dbReference type="InterPro" id="IPR001940">
    <property type="entry name" value="Peptidase_S1C"/>
</dbReference>
<dbReference type="OrthoDB" id="9766361at2"/>
<evidence type="ECO:0000313" key="6">
    <source>
        <dbReference type="EMBL" id="PRZ43094.1"/>
    </source>
</evidence>